<proteinExistence type="predicted"/>
<accession>A0A0C5G384</accession>
<dbReference type="PATRIC" id="fig|477245.3.peg.3692"/>
<sequence>MGKPDTRRLDRAIQETTRKLEAVRRGEMWPLTGSERRAVLAALAGGSYCVVRGKSTGRAERKLETVSVSAETRLIAEITALQTERQRIVNEAAAAKAAKKSSGWW</sequence>
<dbReference type="Proteomes" id="UP000032234">
    <property type="component" value="Chromosome"/>
</dbReference>
<protein>
    <submittedName>
        <fullName evidence="1">Uncharacterized protein</fullName>
    </submittedName>
</protein>
<dbReference type="OrthoDB" id="4318849at2"/>
<gene>
    <name evidence="1" type="ORF">TU94_17440</name>
</gene>
<reference evidence="1 2" key="1">
    <citation type="submission" date="2015-02" db="EMBL/GenBank/DDBJ databases">
        <title>Genome sequence of thermotolerant Streptomyces cyaneogriseus subsp. Noncyanogenus NMWT1, the producer of nematocidal antibiotics nemadectin.</title>
        <authorList>
            <person name="Wang H."/>
            <person name="Li C."/>
            <person name="Xiang W."/>
            <person name="Wang X."/>
        </authorList>
    </citation>
    <scope>NUCLEOTIDE SEQUENCE [LARGE SCALE GENOMIC DNA]</scope>
    <source>
        <strain evidence="1 2">NMWT 1</strain>
    </source>
</reference>
<organism evidence="1 2">
    <name type="scientific">Streptomyces cyaneogriseus subsp. noncyanogenus</name>
    <dbReference type="NCBI Taxonomy" id="477245"/>
    <lineage>
        <taxon>Bacteria</taxon>
        <taxon>Bacillati</taxon>
        <taxon>Actinomycetota</taxon>
        <taxon>Actinomycetes</taxon>
        <taxon>Kitasatosporales</taxon>
        <taxon>Streptomycetaceae</taxon>
        <taxon>Streptomyces</taxon>
    </lineage>
</organism>
<evidence type="ECO:0000313" key="1">
    <source>
        <dbReference type="EMBL" id="AJP02995.1"/>
    </source>
</evidence>
<keyword evidence="2" id="KW-1185">Reference proteome</keyword>
<evidence type="ECO:0000313" key="2">
    <source>
        <dbReference type="Proteomes" id="UP000032234"/>
    </source>
</evidence>
<dbReference type="EMBL" id="CP010849">
    <property type="protein sequence ID" value="AJP02995.1"/>
    <property type="molecule type" value="Genomic_DNA"/>
</dbReference>
<dbReference type="STRING" id="477245.TU94_17440"/>
<dbReference type="AlphaFoldDB" id="A0A0C5G384"/>
<dbReference type="RefSeq" id="WP_044382906.1">
    <property type="nucleotide sequence ID" value="NZ_CP010849.1"/>
</dbReference>
<dbReference type="KEGG" id="scw:TU94_17440"/>
<name>A0A0C5G384_9ACTN</name>
<dbReference type="HOGENOM" id="CLU_177094_0_0_11"/>